<dbReference type="RefSeq" id="WP_168875651.1">
    <property type="nucleotide sequence ID" value="NZ_JABAIM010000001.1"/>
</dbReference>
<name>A0A847S5E0_9NEIS</name>
<comment type="subcellular location">
    <subcellularLocation>
        <location evidence="5">Cytoplasm</location>
    </subcellularLocation>
</comment>
<evidence type="ECO:0000256" key="4">
    <source>
        <dbReference type="ARBA" id="ARBA00023315"/>
    </source>
</evidence>
<dbReference type="InterPro" id="IPR050680">
    <property type="entry name" value="YpeA/RimI_acetyltransf"/>
</dbReference>
<dbReference type="PANTHER" id="PTHR43420">
    <property type="entry name" value="ACETYLTRANSFERASE"/>
    <property type="match status" value="1"/>
</dbReference>
<keyword evidence="8" id="KW-1185">Reference proteome</keyword>
<evidence type="ECO:0000313" key="7">
    <source>
        <dbReference type="EMBL" id="NLR74005.1"/>
    </source>
</evidence>
<comment type="similarity">
    <text evidence="1 5">Belongs to the acetyltransferase family. RimI subfamily.</text>
</comment>
<dbReference type="NCBIfam" id="TIGR01575">
    <property type="entry name" value="rimI"/>
    <property type="match status" value="1"/>
</dbReference>
<dbReference type="EC" id="2.3.1.266" evidence="5"/>
<dbReference type="GO" id="GO:0005840">
    <property type="term" value="C:ribosome"/>
    <property type="evidence" value="ECO:0007669"/>
    <property type="project" value="UniProtKB-KW"/>
</dbReference>
<evidence type="ECO:0000313" key="8">
    <source>
        <dbReference type="Proteomes" id="UP000587991"/>
    </source>
</evidence>
<keyword evidence="4" id="KW-0012">Acyltransferase</keyword>
<dbReference type="CDD" id="cd04301">
    <property type="entry name" value="NAT_SF"/>
    <property type="match status" value="1"/>
</dbReference>
<reference evidence="7 8" key="1">
    <citation type="submission" date="2020-04" db="EMBL/GenBank/DDBJ databases">
        <title>Draft genome of Leeia sp. IMCC25680.</title>
        <authorList>
            <person name="Song J."/>
            <person name="Cho J.-C."/>
        </authorList>
    </citation>
    <scope>NUCLEOTIDE SEQUENCE [LARGE SCALE GENOMIC DNA]</scope>
    <source>
        <strain evidence="7 8">IMCC25680</strain>
    </source>
</reference>
<dbReference type="InterPro" id="IPR006464">
    <property type="entry name" value="AcTrfase_RimI/Ard1"/>
</dbReference>
<dbReference type="Gene3D" id="3.40.630.30">
    <property type="match status" value="1"/>
</dbReference>
<sequence>MSTPQIQRLGQHDLDALVELDAAAGPWPWNRNQFQGSLELGDRVYGYVQDGELLAFAIIQPVLDEASLLNIAVAASQQGQGIARTFLRSLLTTLAAEGIHKVFLEVRASNQPARALYTRLGFQSAGVRRNYYPIHGGREDADCMVLQLEAA</sequence>
<dbReference type="PROSITE" id="PS51186">
    <property type="entry name" value="GNAT"/>
    <property type="match status" value="1"/>
</dbReference>
<organism evidence="7 8">
    <name type="scientific">Leeia aquatica</name>
    <dbReference type="NCBI Taxonomy" id="2725557"/>
    <lineage>
        <taxon>Bacteria</taxon>
        <taxon>Pseudomonadati</taxon>
        <taxon>Pseudomonadota</taxon>
        <taxon>Betaproteobacteria</taxon>
        <taxon>Neisseriales</taxon>
        <taxon>Leeiaceae</taxon>
        <taxon>Leeia</taxon>
    </lineage>
</organism>
<dbReference type="InterPro" id="IPR000182">
    <property type="entry name" value="GNAT_dom"/>
</dbReference>
<proteinExistence type="inferred from homology"/>
<dbReference type="GO" id="GO:0008999">
    <property type="term" value="F:protein-N-terminal-alanine acetyltransferase activity"/>
    <property type="evidence" value="ECO:0007669"/>
    <property type="project" value="UniProtKB-EC"/>
</dbReference>
<evidence type="ECO:0000256" key="5">
    <source>
        <dbReference type="RuleBase" id="RU363094"/>
    </source>
</evidence>
<dbReference type="AlphaFoldDB" id="A0A847S5E0"/>
<keyword evidence="2 5" id="KW-0963">Cytoplasm</keyword>
<dbReference type="GO" id="GO:0005737">
    <property type="term" value="C:cytoplasm"/>
    <property type="evidence" value="ECO:0007669"/>
    <property type="project" value="UniProtKB-SubCell"/>
</dbReference>
<evidence type="ECO:0000256" key="1">
    <source>
        <dbReference type="ARBA" id="ARBA00005395"/>
    </source>
</evidence>
<protein>
    <recommendedName>
        <fullName evidence="5">[Ribosomal protein bS18]-alanine N-acetyltransferase</fullName>
        <ecNumber evidence="5">2.3.1.266</ecNumber>
    </recommendedName>
</protein>
<comment type="catalytic activity">
    <reaction evidence="5">
        <text>N-terminal L-alanyl-[ribosomal protein bS18] + acetyl-CoA = N-terminal N(alpha)-acetyl-L-alanyl-[ribosomal protein bS18] + CoA + H(+)</text>
        <dbReference type="Rhea" id="RHEA:43756"/>
        <dbReference type="Rhea" id="RHEA-COMP:10676"/>
        <dbReference type="Rhea" id="RHEA-COMP:10677"/>
        <dbReference type="ChEBI" id="CHEBI:15378"/>
        <dbReference type="ChEBI" id="CHEBI:57287"/>
        <dbReference type="ChEBI" id="CHEBI:57288"/>
        <dbReference type="ChEBI" id="CHEBI:64718"/>
        <dbReference type="ChEBI" id="CHEBI:83683"/>
        <dbReference type="EC" id="2.3.1.266"/>
    </reaction>
</comment>
<comment type="function">
    <text evidence="5">Acetylates the N-terminal alanine of ribosomal protein bS18.</text>
</comment>
<dbReference type="PANTHER" id="PTHR43420:SF44">
    <property type="entry name" value="ACETYLTRANSFERASE YPEA"/>
    <property type="match status" value="1"/>
</dbReference>
<evidence type="ECO:0000256" key="2">
    <source>
        <dbReference type="ARBA" id="ARBA00022490"/>
    </source>
</evidence>
<dbReference type="EMBL" id="JABAIM010000001">
    <property type="protein sequence ID" value="NLR74005.1"/>
    <property type="molecule type" value="Genomic_DNA"/>
</dbReference>
<dbReference type="Pfam" id="PF00583">
    <property type="entry name" value="Acetyltransf_1"/>
    <property type="match status" value="1"/>
</dbReference>
<dbReference type="InterPro" id="IPR016181">
    <property type="entry name" value="Acyl_CoA_acyltransferase"/>
</dbReference>
<accession>A0A847S5E0</accession>
<comment type="caution">
    <text evidence="7">The sequence shown here is derived from an EMBL/GenBank/DDBJ whole genome shotgun (WGS) entry which is preliminary data.</text>
</comment>
<evidence type="ECO:0000256" key="3">
    <source>
        <dbReference type="ARBA" id="ARBA00022679"/>
    </source>
</evidence>
<dbReference type="SUPFAM" id="SSF55729">
    <property type="entry name" value="Acyl-CoA N-acyltransferases (Nat)"/>
    <property type="match status" value="1"/>
</dbReference>
<keyword evidence="3 7" id="KW-0808">Transferase</keyword>
<feature type="domain" description="N-acetyltransferase" evidence="6">
    <location>
        <begin position="4"/>
        <end position="149"/>
    </location>
</feature>
<dbReference type="Proteomes" id="UP000587991">
    <property type="component" value="Unassembled WGS sequence"/>
</dbReference>
<gene>
    <name evidence="7" type="primary">rimI</name>
    <name evidence="7" type="ORF">HF682_02370</name>
</gene>
<evidence type="ECO:0000259" key="6">
    <source>
        <dbReference type="PROSITE" id="PS51186"/>
    </source>
</evidence>
<keyword evidence="7" id="KW-0687">Ribonucleoprotein</keyword>
<keyword evidence="7" id="KW-0689">Ribosomal protein</keyword>